<dbReference type="SUPFAM" id="SSF52540">
    <property type="entry name" value="P-loop containing nucleoside triphosphate hydrolases"/>
    <property type="match status" value="1"/>
</dbReference>
<dbReference type="InterPro" id="IPR001611">
    <property type="entry name" value="Leu-rich_rpt"/>
</dbReference>
<reference evidence="6" key="1">
    <citation type="submission" date="2025-08" db="UniProtKB">
        <authorList>
            <consortium name="RefSeq"/>
        </authorList>
    </citation>
    <scope>IDENTIFICATION</scope>
    <source>
        <tissue evidence="6">Seedling</tissue>
    </source>
</reference>
<dbReference type="InterPro" id="IPR044974">
    <property type="entry name" value="Disease_R_plants"/>
</dbReference>
<dbReference type="GeneID" id="107428826"/>
<accession>A0A6P4AZR4</accession>
<gene>
    <name evidence="6" type="primary">LOC107428826</name>
</gene>
<dbReference type="InParanoid" id="A0A6P4AZR4"/>
<dbReference type="KEGG" id="zju:107428826"/>
<dbReference type="Gene3D" id="3.40.50.300">
    <property type="entry name" value="P-loop containing nucleotide triphosphate hydrolases"/>
    <property type="match status" value="1"/>
</dbReference>
<dbReference type="Pfam" id="PF23282">
    <property type="entry name" value="WHD_ROQ1"/>
    <property type="match status" value="1"/>
</dbReference>
<dbReference type="Pfam" id="PF00931">
    <property type="entry name" value="NB-ARC"/>
    <property type="match status" value="1"/>
</dbReference>
<dbReference type="Gene3D" id="3.80.10.10">
    <property type="entry name" value="Ribonuclease Inhibitor"/>
    <property type="match status" value="2"/>
</dbReference>
<dbReference type="InterPro" id="IPR027417">
    <property type="entry name" value="P-loop_NTPase"/>
</dbReference>
<dbReference type="AlphaFoldDB" id="A0A6P4AZR4"/>
<dbReference type="FunCoup" id="A0A6P4AZR4">
    <property type="interactions" value="327"/>
</dbReference>
<dbReference type="InterPro" id="IPR000157">
    <property type="entry name" value="TIR_dom"/>
</dbReference>
<dbReference type="PROSITE" id="PS51450">
    <property type="entry name" value="LRR"/>
    <property type="match status" value="1"/>
</dbReference>
<sequence>MAHLLSQMAASAFSSPSSSSTGRVKHDVFLSFRGEDTRNNFTAHLHAALHHKGIQAFIDNYQLIKGEEISPSLSLAIQESKISIVVFSTNYASSRWCLDELVMIMECRESRGQLVWPIFFNVEPSQVRNHSGSFGEALAMYEANPSQKYKEKLPKWKIALNKAGNLSGWHLTIGDESLLIQRIVEAVLRKLDRTTLYVAKYLVGIEARLENLGSLISRGGNDVRMVGIYGIGGIGKTTIAKAAFNRFADEFEGSSFLANVRETSKQYCGLVKLQETILFDMFGDRNLNVGNTHRGSNIIRYRLSCKRVLIVLDDVDQLDQLETLAGGHDWFGSGSRILITTRYRHFLTIHGVDLAYQVEGLDDYEALELLSWNAFKGDKPIEDYYELSRRVVGYANGLPLALVVTGSFLCGRSKLEWKSAIDNLERKPHEQVYGVLKLSYDALQDDEKAIFLDIACFFVGEDEDYVIKLLESSSNFCPTIGIGVLTDMSLISIESGKVRMHLLIQEMGWQIVRQESPEVGKRSRLWLPEDVFHVFLENMGTNAIEGIKLELPEPKTLYLSAKAFKKMKRLRMLIFHNVVLSTTIEYLPTGLRSMDWHGYKFPTLPLSSGPKQLVRLSMLHSNIQQLGEGFKNFENLKLVNLSSSKFLTKIPDLSTAPNLESLSLSYCTNLVEIHESVGSLNRLSTLDLRFCSNLKIPPSSLRSIYLETLDLSSCSSLESFPKIVVKMKNLKKLSLSRTAIKELSGLSTTPKLESLDLDHCTNLVLIHESVGFLNRLSTLDLQFCPNLITLPSSLLTGYLETLNLTGCSSLESIPNIVVEMKNLKRLSLSGTAIRELPSSIGNLVSLQILNFASCKKLEHVPSSIYKLHQLEHLGLGGCSKLSKFPKSIFFSNSDEMFPSLELLPDVIKVAPGRSLRLPFPMLKSLDLQKCNISEVDFLVTSSGFNNLEQLNLAENKFVSLPSIRRLAKLWYVDLNNCEFLQEIPELPGNVAFLFASGCKSLNTHKNATANIIPNKKCSEIQVILSGHDIPHWFSNKLEQQSITTSCGGSHKWCFTSNFIVHSNKFKTVKGIIICAVFEFDCVAVTFSLHLDTEHASYLFHALSFDSNKHKNLNPRTFISVKSGHMWLHYIPGDFICLSELPFGIRYRYKVTFSAILKERIENVISKCGIHILWDEDEIKVACPFQNSGSQPSKRSFAVYNTYEDSESCWFPQQKRYCEPLRIKETVTDQNMKQKQSTNIQPTMES</sequence>
<dbReference type="SMART" id="SM00255">
    <property type="entry name" value="TIR"/>
    <property type="match status" value="1"/>
</dbReference>
<evidence type="ECO:0000256" key="3">
    <source>
        <dbReference type="ARBA" id="ARBA00022821"/>
    </source>
</evidence>
<dbReference type="InterPro" id="IPR002182">
    <property type="entry name" value="NB-ARC"/>
</dbReference>
<evidence type="ECO:0000256" key="1">
    <source>
        <dbReference type="ARBA" id="ARBA00022614"/>
    </source>
</evidence>
<organism evidence="5 6">
    <name type="scientific">Ziziphus jujuba</name>
    <name type="common">Chinese jujube</name>
    <name type="synonym">Ziziphus sativa</name>
    <dbReference type="NCBI Taxonomy" id="326968"/>
    <lineage>
        <taxon>Eukaryota</taxon>
        <taxon>Viridiplantae</taxon>
        <taxon>Streptophyta</taxon>
        <taxon>Embryophyta</taxon>
        <taxon>Tracheophyta</taxon>
        <taxon>Spermatophyta</taxon>
        <taxon>Magnoliopsida</taxon>
        <taxon>eudicotyledons</taxon>
        <taxon>Gunneridae</taxon>
        <taxon>Pentapetalae</taxon>
        <taxon>rosids</taxon>
        <taxon>fabids</taxon>
        <taxon>Rosales</taxon>
        <taxon>Rhamnaceae</taxon>
        <taxon>Paliureae</taxon>
        <taxon>Ziziphus</taxon>
    </lineage>
</organism>
<dbReference type="SUPFAM" id="SSF52058">
    <property type="entry name" value="L domain-like"/>
    <property type="match status" value="1"/>
</dbReference>
<dbReference type="Proteomes" id="UP001652623">
    <property type="component" value="Chromosome 12"/>
</dbReference>
<dbReference type="Gene3D" id="3.40.50.10140">
    <property type="entry name" value="Toll/interleukin-1 receptor homology (TIR) domain"/>
    <property type="match status" value="1"/>
</dbReference>
<name>A0A6P4AZR4_ZIZJJ</name>
<keyword evidence="2" id="KW-0677">Repeat</keyword>
<evidence type="ECO:0000256" key="2">
    <source>
        <dbReference type="ARBA" id="ARBA00022737"/>
    </source>
</evidence>
<keyword evidence="3" id="KW-0611">Plant defense</keyword>
<dbReference type="SUPFAM" id="SSF52200">
    <property type="entry name" value="Toll/Interleukin receptor TIR domain"/>
    <property type="match status" value="1"/>
</dbReference>
<dbReference type="GO" id="GO:0043531">
    <property type="term" value="F:ADP binding"/>
    <property type="evidence" value="ECO:0007669"/>
    <property type="project" value="InterPro"/>
</dbReference>
<dbReference type="PROSITE" id="PS50104">
    <property type="entry name" value="TIR"/>
    <property type="match status" value="1"/>
</dbReference>
<dbReference type="Gene3D" id="1.10.8.430">
    <property type="entry name" value="Helical domain of apoptotic protease-activating factors"/>
    <property type="match status" value="1"/>
</dbReference>
<dbReference type="GO" id="GO:0006952">
    <property type="term" value="P:defense response"/>
    <property type="evidence" value="ECO:0007669"/>
    <property type="project" value="UniProtKB-KW"/>
</dbReference>
<keyword evidence="5" id="KW-1185">Reference proteome</keyword>
<dbReference type="InterPro" id="IPR036390">
    <property type="entry name" value="WH_DNA-bd_sf"/>
</dbReference>
<evidence type="ECO:0000313" key="5">
    <source>
        <dbReference type="Proteomes" id="UP001652623"/>
    </source>
</evidence>
<dbReference type="InterPro" id="IPR032675">
    <property type="entry name" value="LRR_dom_sf"/>
</dbReference>
<feature type="domain" description="TIR" evidence="4">
    <location>
        <begin position="24"/>
        <end position="191"/>
    </location>
</feature>
<dbReference type="RefSeq" id="XP_015894903.4">
    <property type="nucleotide sequence ID" value="XM_016039417.4"/>
</dbReference>
<dbReference type="SUPFAM" id="SSF46785">
    <property type="entry name" value="Winged helix' DNA-binding domain"/>
    <property type="match status" value="1"/>
</dbReference>
<dbReference type="PANTHER" id="PTHR11017:SF570">
    <property type="entry name" value="DISEASE RESISTANCE PROTEIN (TIR-NBS CLASS)-RELATED"/>
    <property type="match status" value="1"/>
</dbReference>
<dbReference type="PANTHER" id="PTHR11017">
    <property type="entry name" value="LEUCINE-RICH REPEAT-CONTAINING PROTEIN"/>
    <property type="match status" value="1"/>
</dbReference>
<dbReference type="GO" id="GO:0007165">
    <property type="term" value="P:signal transduction"/>
    <property type="evidence" value="ECO:0007669"/>
    <property type="project" value="InterPro"/>
</dbReference>
<keyword evidence="1" id="KW-0433">Leucine-rich repeat</keyword>
<dbReference type="PRINTS" id="PR00364">
    <property type="entry name" value="DISEASERSIST"/>
</dbReference>
<dbReference type="InterPro" id="IPR058192">
    <property type="entry name" value="WHD_ROQ1-like"/>
</dbReference>
<dbReference type="InterPro" id="IPR035897">
    <property type="entry name" value="Toll_tir_struct_dom_sf"/>
</dbReference>
<proteinExistence type="predicted"/>
<dbReference type="InterPro" id="IPR042197">
    <property type="entry name" value="Apaf_helical"/>
</dbReference>
<dbReference type="Pfam" id="PF01582">
    <property type="entry name" value="TIR"/>
    <property type="match status" value="1"/>
</dbReference>
<evidence type="ECO:0000259" key="4">
    <source>
        <dbReference type="PROSITE" id="PS50104"/>
    </source>
</evidence>
<dbReference type="Pfam" id="PF23286">
    <property type="entry name" value="LRR_13"/>
    <property type="match status" value="1"/>
</dbReference>
<protein>
    <submittedName>
        <fullName evidence="6">Disease resistance protein RPV1-like isoform X1</fullName>
    </submittedName>
</protein>
<evidence type="ECO:0000313" key="6">
    <source>
        <dbReference type="RefSeq" id="XP_015894903.4"/>
    </source>
</evidence>
<dbReference type="InterPro" id="IPR058546">
    <property type="entry name" value="RPS4B/Roq1-like_LRR"/>
</dbReference>
<dbReference type="SUPFAM" id="SSF52047">
    <property type="entry name" value="RNI-like"/>
    <property type="match status" value="1"/>
</dbReference>